<dbReference type="Proteomes" id="UP000606786">
    <property type="component" value="Unassembled WGS sequence"/>
</dbReference>
<evidence type="ECO:0000313" key="2">
    <source>
        <dbReference type="Proteomes" id="UP000606786"/>
    </source>
</evidence>
<name>A0A811UEP7_CERCA</name>
<accession>A0A811UEP7</accession>
<sequence length="70" mass="7885">MGNAAMHVWFDNSVNHLFEDDKLRGEPLNGITKDKHSYEYTKQLYTGLGSNETKQQKSGCFDCASKGVKD</sequence>
<comment type="caution">
    <text evidence="1">The sequence shown here is derived from an EMBL/GenBank/DDBJ whole genome shotgun (WGS) entry which is preliminary data.</text>
</comment>
<reference evidence="1" key="1">
    <citation type="submission" date="2020-11" db="EMBL/GenBank/DDBJ databases">
        <authorList>
            <person name="Whitehead M."/>
        </authorList>
    </citation>
    <scope>NUCLEOTIDE SEQUENCE</scope>
    <source>
        <strain evidence="1">EGII</strain>
    </source>
</reference>
<keyword evidence="2" id="KW-1185">Reference proteome</keyword>
<protein>
    <submittedName>
        <fullName evidence="1">(Mediterranean fruit fly) hypothetical protein</fullName>
    </submittedName>
</protein>
<proteinExistence type="predicted"/>
<gene>
    <name evidence="1" type="ORF">CCAP1982_LOCUS5968</name>
</gene>
<organism evidence="1 2">
    <name type="scientific">Ceratitis capitata</name>
    <name type="common">Mediterranean fruit fly</name>
    <name type="synonym">Tephritis capitata</name>
    <dbReference type="NCBI Taxonomy" id="7213"/>
    <lineage>
        <taxon>Eukaryota</taxon>
        <taxon>Metazoa</taxon>
        <taxon>Ecdysozoa</taxon>
        <taxon>Arthropoda</taxon>
        <taxon>Hexapoda</taxon>
        <taxon>Insecta</taxon>
        <taxon>Pterygota</taxon>
        <taxon>Neoptera</taxon>
        <taxon>Endopterygota</taxon>
        <taxon>Diptera</taxon>
        <taxon>Brachycera</taxon>
        <taxon>Muscomorpha</taxon>
        <taxon>Tephritoidea</taxon>
        <taxon>Tephritidae</taxon>
        <taxon>Ceratitis</taxon>
        <taxon>Ceratitis</taxon>
    </lineage>
</organism>
<dbReference type="AlphaFoldDB" id="A0A811UEP7"/>
<dbReference type="EMBL" id="CAJHJT010000012">
    <property type="protein sequence ID" value="CAD6997334.1"/>
    <property type="molecule type" value="Genomic_DNA"/>
</dbReference>
<evidence type="ECO:0000313" key="1">
    <source>
        <dbReference type="EMBL" id="CAD6997334.1"/>
    </source>
</evidence>